<sequence>MEQENKQNPETELQVNDKYVKNNIDLDLGDIIEIISPQNPEYHETTNYIDYIDDKVILLTNVGSLVNYKLNRKEDGSFSDESIEQIILLNRSEEKGYARQNNLIPNTWVDVHFSGEMPIIITGQISNLEDDMIEIITYPDMDIIYIDFKYQGIPLDIPIDKFVIREKPASIKNNGSLASMKEAALSGEDINEEQEEKAEITFLETGETTINIPEQGKEEENIYDILHNIYADANTIVFGEELGEISQLVELPENEQRYGIDIQVNDLMDELLSTIPNSQRSQKVLENINRLIERFKQLRNGFSKFDDNQNIYDKNLHSATHKPLIEKLSEMKSNLTWLIPVVANKKKIDIQDNKEDLDVANENMTVEFSKLIDMKNSYKRKGANDQSVTYDNIQNFEQETFRPFTEPLPTSNILTSKVIEENFDAVVDNLSEFYSSVYTNSGLKKQRFVIQRYNLGSKKIQETILANGKKVYKHVPSTNNDPISIKSFLMLPSSVIKFSEIRLPTTSILSRANLHDNYLMLYRLLRKKTEIQTQVIEDFSKELEYEKIQEETKKSIFAGINEFILDSDAFQEMEYMDENDRFRQFLESIIPKTRLLIRLYRKYIKNRLSFAGVVQKLEPFHIYTNDITFNQYKEIRYFVLEEMKVLKKKIANDSTKMNILKNTTYNVLQKENNLLRILSENQEFSDIFYKAYQFFDKDMKKQYTSSEIIFKLMEKDNLALYSNIISSVLLSLSANDEILSKLQEPELNELDDVENIKAKDCSKRYLAKKYFSIGDLQKDNNKSDLFFDSEYDDTQYGIINKYEKEKKEMESEMFFSFLVENLIERHKIEQDNANELAETLIAGKKKLLDGHYAILEIHPKPSNPEEFDLLSEEEKKKLDDESNIRKKTFFYRRLKYNWIRDDEIQIESFMDTNDIFCNMAKDCVKNDKNKICETPEQAKIRIRSENKDALKEEFHKRFEFTMEEMEKNLENEINAQMIKNEKNELLNEISFLKANNIAFEIGKRVKQDDILRSPYESLRELILEQTDFTKKQNDICKFVDNFSREPKIDSLNEDLHWFYCKDTNTKLFPLSLYRLAQTFTSGGDYQSMLEIVCADVGTESDDGDAIVDKHSGYVLRKKDLSTEEGYDDTGRKLVTRDIIEKDLGVIHEENKKKTRIFENETSEKLHNILLSIASNIDIPIDSIEDSILRLSIEIMNKNIISESKYATKSEQYFNKTGKKLGSYEKYKNESMLIILGSLLLISIQTAVPSFQTKKTFPSCVRSFSGYPLSGMEDTTGIQYIACVLIKMKSAIPPWDSLRNVKQEVLSNRMKDIIEKYIVPLNEIQEMYITKKEYISLHPENIAPEEHKVQKWLTFLPPVVETKVIPGLKNVSSEFKRDLLEKVKKGDVKQDESINMLKSKNILHGFAVMESINGIVKNKDLLLKTSSKIPFTENACCNEDVNLNNPLIYFNEEDPNIKQYLQRVAKNQKTIKDIRILSSARMFYHDESTSISYPKLPSDYMEENIYHAFIHYCNFDKDLPIPEKLKDICGELSTSYNKKANLEEKIDFLKRNGKRFTIHQLHNMMSIINKENMVQIHSRDVFHQVDAFKDMIETLELNNSELFDEPLRNLLRKVAQKYEPLKMVDTPSDELNDLTDYLILANRKLFKNITVFLDESNMITDSTFNKLVKFLATAHEWSRETDDKNIDGINMHNSFLFIQNAIMSIGKIYPELLSNNADFNKVVCKHWGFSEKHEDDIELFLTKFYKPIEKFKGDKVIINLLNSVKLKIIDMNVFIQSIPLYTEIQKTMTNQDDEEVKVSFHSLFNQATYYEIMKYCLYRTLYEFILCSDDTDLLRTEVVEMRLERQERNDIIDDPTEGIESVRLSVNETHDTVLNELEETDIRADTSDELKTRVATLLQSFLEIEMDNKSATDYTYEEIIKKITRSKQREKKSIIDYLGNMSKEERKVEELFKMYKLGRWNVGNQKGLISYDKETYERERNELLTQLQGDETNKQYEQVSEMRREIFDLEKDDEMAQDEFYQQEANDISQLDEDYKDGNFYPEDVEDYNE</sequence>
<accession>A0A6C0FDU0</accession>
<evidence type="ECO:0000256" key="1">
    <source>
        <dbReference type="SAM" id="Coils"/>
    </source>
</evidence>
<reference evidence="3" key="1">
    <citation type="journal article" date="2020" name="Nature">
        <title>Giant virus diversity and host interactions through global metagenomics.</title>
        <authorList>
            <person name="Schulz F."/>
            <person name="Roux S."/>
            <person name="Paez-Espino D."/>
            <person name="Jungbluth S."/>
            <person name="Walsh D.A."/>
            <person name="Denef V.J."/>
            <person name="McMahon K.D."/>
            <person name="Konstantinidis K.T."/>
            <person name="Eloe-Fadrosh E.A."/>
            <person name="Kyrpides N.C."/>
            <person name="Woyke T."/>
        </authorList>
    </citation>
    <scope>NUCLEOTIDE SEQUENCE</scope>
    <source>
        <strain evidence="3">GVMAG-S-ERX556049-19</strain>
    </source>
</reference>
<organism evidence="3">
    <name type="scientific">viral metagenome</name>
    <dbReference type="NCBI Taxonomy" id="1070528"/>
    <lineage>
        <taxon>unclassified sequences</taxon>
        <taxon>metagenomes</taxon>
        <taxon>organismal metagenomes</taxon>
    </lineage>
</organism>
<name>A0A6C0FDU0_9ZZZZ</name>
<dbReference type="EMBL" id="MN738824">
    <property type="protein sequence ID" value="QHT38050.1"/>
    <property type="molecule type" value="Genomic_DNA"/>
</dbReference>
<feature type="coiled-coil region" evidence="1">
    <location>
        <begin position="955"/>
        <end position="995"/>
    </location>
</feature>
<feature type="region of interest" description="Disordered" evidence="2">
    <location>
        <begin position="2015"/>
        <end position="2049"/>
    </location>
</feature>
<proteinExistence type="predicted"/>
<protein>
    <submittedName>
        <fullName evidence="3">Uncharacterized protein</fullName>
    </submittedName>
</protein>
<evidence type="ECO:0000256" key="2">
    <source>
        <dbReference type="SAM" id="MobiDB-lite"/>
    </source>
</evidence>
<keyword evidence="1" id="KW-0175">Coiled coil</keyword>
<evidence type="ECO:0000313" key="3">
    <source>
        <dbReference type="EMBL" id="QHT38050.1"/>
    </source>
</evidence>